<dbReference type="Gene3D" id="1.10.10.10">
    <property type="entry name" value="Winged helix-like DNA-binding domain superfamily/Winged helix DNA-binding domain"/>
    <property type="match status" value="1"/>
</dbReference>
<proteinExistence type="predicted"/>
<dbReference type="PANTHER" id="PTHR33169">
    <property type="entry name" value="PADR-FAMILY TRANSCRIPTIONAL REGULATOR"/>
    <property type="match status" value="1"/>
</dbReference>
<dbReference type="InterPro" id="IPR036390">
    <property type="entry name" value="WH_DNA-bd_sf"/>
</dbReference>
<keyword evidence="3" id="KW-1185">Reference proteome</keyword>
<name>A0ABV1DME1_9FIRM</name>
<feature type="domain" description="Transcription regulator PadR N-terminal" evidence="1">
    <location>
        <begin position="16"/>
        <end position="87"/>
    </location>
</feature>
<dbReference type="InterPro" id="IPR005149">
    <property type="entry name" value="Tscrpt_reg_PadR_N"/>
</dbReference>
<reference evidence="2 3" key="1">
    <citation type="submission" date="2024-03" db="EMBL/GenBank/DDBJ databases">
        <title>Human intestinal bacterial collection.</title>
        <authorList>
            <person name="Pauvert C."/>
            <person name="Hitch T.C.A."/>
            <person name="Clavel T."/>
        </authorList>
    </citation>
    <scope>NUCLEOTIDE SEQUENCE [LARGE SCALE GENOMIC DNA]</scope>
    <source>
        <strain evidence="2 3">CLA-SR-H028</strain>
    </source>
</reference>
<organism evidence="2 3">
    <name type="scientific">Blautia caccae</name>
    <dbReference type="NCBI Taxonomy" id="3133175"/>
    <lineage>
        <taxon>Bacteria</taxon>
        <taxon>Bacillati</taxon>
        <taxon>Bacillota</taxon>
        <taxon>Clostridia</taxon>
        <taxon>Lachnospirales</taxon>
        <taxon>Lachnospiraceae</taxon>
        <taxon>Blautia</taxon>
    </lineage>
</organism>
<dbReference type="SUPFAM" id="SSF46785">
    <property type="entry name" value="Winged helix' DNA-binding domain"/>
    <property type="match status" value="1"/>
</dbReference>
<evidence type="ECO:0000313" key="3">
    <source>
        <dbReference type="Proteomes" id="UP001457898"/>
    </source>
</evidence>
<evidence type="ECO:0000259" key="1">
    <source>
        <dbReference type="Pfam" id="PF03551"/>
    </source>
</evidence>
<dbReference type="RefSeq" id="WP_148391949.1">
    <property type="nucleotide sequence ID" value="NZ_JBBMFP010000008.1"/>
</dbReference>
<protein>
    <submittedName>
        <fullName evidence="2">PadR family transcriptional regulator</fullName>
    </submittedName>
</protein>
<accession>A0ABV1DME1</accession>
<evidence type="ECO:0000313" key="2">
    <source>
        <dbReference type="EMBL" id="MEQ2431563.1"/>
    </source>
</evidence>
<sequence>MYDKSQLMRGTLEGCILKIISLETTYGYEIVTKLQGFGFGDMKEGTIYPLLVRLEKKKMISSTIRPSPLGPSRKYYSLTESGRELLGEFETCWHQVTETVDSILKQGVNI</sequence>
<comment type="caution">
    <text evidence="2">The sequence shown here is derived from an EMBL/GenBank/DDBJ whole genome shotgun (WGS) entry which is preliminary data.</text>
</comment>
<dbReference type="PANTHER" id="PTHR33169:SF14">
    <property type="entry name" value="TRANSCRIPTIONAL REGULATOR RV3488"/>
    <property type="match status" value="1"/>
</dbReference>
<dbReference type="EMBL" id="JBBMFP010000008">
    <property type="protein sequence ID" value="MEQ2431563.1"/>
    <property type="molecule type" value="Genomic_DNA"/>
</dbReference>
<dbReference type="InterPro" id="IPR052509">
    <property type="entry name" value="Metal_resp_DNA-bind_regulator"/>
</dbReference>
<dbReference type="Proteomes" id="UP001457898">
    <property type="component" value="Unassembled WGS sequence"/>
</dbReference>
<dbReference type="InterPro" id="IPR036388">
    <property type="entry name" value="WH-like_DNA-bd_sf"/>
</dbReference>
<dbReference type="Pfam" id="PF03551">
    <property type="entry name" value="PadR"/>
    <property type="match status" value="1"/>
</dbReference>
<gene>
    <name evidence="2" type="ORF">WMO65_11155</name>
</gene>